<reference evidence="3 4" key="1">
    <citation type="submission" date="2018-09" db="EMBL/GenBank/DDBJ databases">
        <title>Paenibacillus aracenensis nov. sp. isolated from a cave in southern Spain.</title>
        <authorList>
            <person name="Jurado V."/>
            <person name="Gutierrez-Patricio S."/>
            <person name="Gonzalez-Pimentel J.L."/>
            <person name="Miller A.Z."/>
            <person name="Laiz L."/>
            <person name="Saiz-Jimenez C."/>
        </authorList>
    </citation>
    <scope>NUCLEOTIDE SEQUENCE [LARGE SCALE GENOMIC DNA]</scope>
    <source>
        <strain evidence="3 4">DSM 22867</strain>
    </source>
</reference>
<feature type="domain" description="DUF2264" evidence="2">
    <location>
        <begin position="363"/>
        <end position="581"/>
    </location>
</feature>
<dbReference type="Pfam" id="PF20938">
    <property type="entry name" value="DUF2264_C"/>
    <property type="match status" value="1"/>
</dbReference>
<protein>
    <submittedName>
        <fullName evidence="3">DUF2264 domain-containing protein</fullName>
    </submittedName>
</protein>
<dbReference type="AlphaFoldDB" id="A0A3A1UQQ6"/>
<evidence type="ECO:0000259" key="1">
    <source>
        <dbReference type="Pfam" id="PF10022"/>
    </source>
</evidence>
<comment type="caution">
    <text evidence="3">The sequence shown here is derived from an EMBL/GenBank/DDBJ whole genome shotgun (WGS) entry which is preliminary data.</text>
</comment>
<dbReference type="PANTHER" id="PTHR35339">
    <property type="entry name" value="LINALOOL DEHYDRATASE_ISOMERASE DOMAIN-CONTAINING PROTEIN"/>
    <property type="match status" value="1"/>
</dbReference>
<proteinExistence type="predicted"/>
<dbReference type="InterPro" id="IPR016624">
    <property type="entry name" value="UCP014753"/>
</dbReference>
<dbReference type="PIRSF" id="PIRSF014753">
    <property type="entry name" value="UCP014753"/>
    <property type="match status" value="1"/>
</dbReference>
<feature type="domain" description="DUF2264" evidence="1">
    <location>
        <begin position="13"/>
        <end position="354"/>
    </location>
</feature>
<dbReference type="PANTHER" id="PTHR35339:SF4">
    <property type="entry name" value="LINALOOL DEHYDRATASE_ISOMERASE DOMAIN-CONTAINING PROTEIN"/>
    <property type="match status" value="1"/>
</dbReference>
<evidence type="ECO:0000313" key="4">
    <source>
        <dbReference type="Proteomes" id="UP000266482"/>
    </source>
</evidence>
<sequence>MTREELRNNPLRTKEDMRAAFEELTRPLIPYYSPGKARLRLGGTGVSYSRAKAEMEGFSRVLWGLVPLLAGGGDSELRAFCVEGLRNGANPSHEDYWGEAGDYDQLLVEMAALGYALALAPEQLWKPLADIERQRLYDWLMQINQRKAWDCNWLFFQVIVNLGFKQAGMPYDREQMERNLDRIEQFYLSGGWYTDGLDAHCDYYGPFAIHFYGLLYAALMEQDDPARSALYKERAALFAQDFINWFADDGAALPYGRSLTYRFSQSAFWGAMAFAGGEALPLGVMKGLLLRNMRWWFSQPIFNADGTLSIGYAYPNLVMAENYNSPCSPYWALKSFLPLAFADDHPFWQAEELPLPKLDASRRMIEPRMVVHHEAGHVAAFVAGYRHTNEHTHVAPKYEKFVYSTAFGFSVPRAEWGLAQGAFDNMLALSEGDNLYRGKRTIEACEIQGDVIQMRWLPWKDVEVRTWLVTGMPWHVRIHRIESARSLDAADGGFAAGIDQQWLTDAADSRAAVCSETGASGVLSLYGWSSARLVQPNANSNILYPRTVIPTLTASLQPGVTWLVSAVYGKPGAASLDAEWHAPPRAEWKGGELTVWDGGDLGEIRVRVNRVGNEMAGS</sequence>
<evidence type="ECO:0000313" key="3">
    <source>
        <dbReference type="EMBL" id="RIX50838.1"/>
    </source>
</evidence>
<dbReference type="InterPro" id="IPR049349">
    <property type="entry name" value="DUF2264_N"/>
</dbReference>
<dbReference type="RefSeq" id="WP_119601540.1">
    <property type="nucleotide sequence ID" value="NZ_QXQA01000013.1"/>
</dbReference>
<evidence type="ECO:0000259" key="2">
    <source>
        <dbReference type="Pfam" id="PF20938"/>
    </source>
</evidence>
<keyword evidence="4" id="KW-1185">Reference proteome</keyword>
<name>A0A3A1UQQ6_9BACL</name>
<dbReference type="Pfam" id="PF10022">
    <property type="entry name" value="DUF2264"/>
    <property type="match status" value="1"/>
</dbReference>
<dbReference type="InterPro" id="IPR049237">
    <property type="entry name" value="DUF2264_C"/>
</dbReference>
<dbReference type="Proteomes" id="UP000266482">
    <property type="component" value="Unassembled WGS sequence"/>
</dbReference>
<organism evidence="3 4">
    <name type="scientific">Paenibacillus nanensis</name>
    <dbReference type="NCBI Taxonomy" id="393251"/>
    <lineage>
        <taxon>Bacteria</taxon>
        <taxon>Bacillati</taxon>
        <taxon>Bacillota</taxon>
        <taxon>Bacilli</taxon>
        <taxon>Bacillales</taxon>
        <taxon>Paenibacillaceae</taxon>
        <taxon>Paenibacillus</taxon>
    </lineage>
</organism>
<dbReference type="OrthoDB" id="9813465at2"/>
<accession>A0A3A1UQQ6</accession>
<dbReference type="EMBL" id="QXQA01000013">
    <property type="protein sequence ID" value="RIX50838.1"/>
    <property type="molecule type" value="Genomic_DNA"/>
</dbReference>
<gene>
    <name evidence="3" type="ORF">D3P08_19270</name>
</gene>